<feature type="domain" description="SPW repeat-containing integral membrane" evidence="2">
    <location>
        <begin position="9"/>
        <end position="108"/>
    </location>
</feature>
<gene>
    <name evidence="3" type="ORF">SAMN06297358_1378</name>
</gene>
<keyword evidence="1" id="KW-0472">Membrane</keyword>
<dbReference type="Pfam" id="PF03779">
    <property type="entry name" value="SPW"/>
    <property type="match status" value="1"/>
</dbReference>
<organism evidence="3 4">
    <name type="scientific">Pedobacter xixiisoli</name>
    <dbReference type="NCBI Taxonomy" id="1476464"/>
    <lineage>
        <taxon>Bacteria</taxon>
        <taxon>Pseudomonadati</taxon>
        <taxon>Bacteroidota</taxon>
        <taxon>Sphingobacteriia</taxon>
        <taxon>Sphingobacteriales</taxon>
        <taxon>Sphingobacteriaceae</taxon>
        <taxon>Pedobacter</taxon>
    </lineage>
</organism>
<evidence type="ECO:0000313" key="4">
    <source>
        <dbReference type="Proteomes" id="UP000219281"/>
    </source>
</evidence>
<protein>
    <submittedName>
        <fullName evidence="3">SPW repeat-containing protein</fullName>
    </submittedName>
</protein>
<evidence type="ECO:0000256" key="1">
    <source>
        <dbReference type="SAM" id="Phobius"/>
    </source>
</evidence>
<feature type="transmembrane region" description="Helical" evidence="1">
    <location>
        <begin position="34"/>
        <end position="55"/>
    </location>
</feature>
<proteinExistence type="predicted"/>
<dbReference type="RefSeq" id="WP_097130246.1">
    <property type="nucleotide sequence ID" value="NZ_OCMT01000002.1"/>
</dbReference>
<reference evidence="4" key="1">
    <citation type="submission" date="2017-09" db="EMBL/GenBank/DDBJ databases">
        <authorList>
            <person name="Varghese N."/>
            <person name="Submissions S."/>
        </authorList>
    </citation>
    <scope>NUCLEOTIDE SEQUENCE [LARGE SCALE GENOMIC DNA]</scope>
    <source>
        <strain evidence="4">CGMCC 1.12803</strain>
    </source>
</reference>
<feature type="transmembrane region" description="Helical" evidence="1">
    <location>
        <begin position="12"/>
        <end position="28"/>
    </location>
</feature>
<feature type="transmembrane region" description="Helical" evidence="1">
    <location>
        <begin position="94"/>
        <end position="111"/>
    </location>
</feature>
<dbReference type="OrthoDB" id="129082at2"/>
<evidence type="ECO:0000259" key="2">
    <source>
        <dbReference type="Pfam" id="PF03779"/>
    </source>
</evidence>
<keyword evidence="1" id="KW-1133">Transmembrane helix</keyword>
<dbReference type="Proteomes" id="UP000219281">
    <property type="component" value="Unassembled WGS sequence"/>
</dbReference>
<evidence type="ECO:0000313" key="3">
    <source>
        <dbReference type="EMBL" id="SOD14052.1"/>
    </source>
</evidence>
<feature type="transmembrane region" description="Helical" evidence="1">
    <location>
        <begin position="67"/>
        <end position="88"/>
    </location>
</feature>
<accession>A0A285ZWM5</accession>
<dbReference type="EMBL" id="OCMT01000002">
    <property type="protein sequence ID" value="SOD14052.1"/>
    <property type="molecule type" value="Genomic_DNA"/>
</dbReference>
<sequence length="124" mass="13743">MKLISRTFHAWLDYMACAVLLAAPWAFKFSDSEAAMAVAVGAGSMIFFVSVMTRYEGGVFRMIPMSMHLTLDVLLGIFLIASPWLFAFHEKVKWPHLLFGVIAILAGLMTVRKSTNEASAVENI</sequence>
<dbReference type="InterPro" id="IPR005530">
    <property type="entry name" value="SPW"/>
</dbReference>
<name>A0A285ZWM5_9SPHI</name>
<dbReference type="AlphaFoldDB" id="A0A285ZWM5"/>
<keyword evidence="1" id="KW-0812">Transmembrane</keyword>
<keyword evidence="4" id="KW-1185">Reference proteome</keyword>